<dbReference type="PANTHER" id="PTHR20883">
    <property type="entry name" value="PHYTANOYL-COA DIOXYGENASE DOMAIN CONTAINING 1"/>
    <property type="match status" value="1"/>
</dbReference>
<evidence type="ECO:0000313" key="2">
    <source>
        <dbReference type="EMBL" id="GGX57894.1"/>
    </source>
</evidence>
<dbReference type="InterPro" id="IPR008775">
    <property type="entry name" value="Phytyl_CoA_dOase-like"/>
</dbReference>
<protein>
    <recommendedName>
        <fullName evidence="4">Phytanoyl-CoA dioxygenase</fullName>
    </recommendedName>
</protein>
<proteinExistence type="predicted"/>
<name>A0A918KBV7_9PROT</name>
<dbReference type="PANTHER" id="PTHR20883:SF48">
    <property type="entry name" value="ECTOINE DIOXYGENASE"/>
    <property type="match status" value="1"/>
</dbReference>
<dbReference type="Pfam" id="PF05721">
    <property type="entry name" value="PhyH"/>
    <property type="match status" value="1"/>
</dbReference>
<evidence type="ECO:0000256" key="1">
    <source>
        <dbReference type="ARBA" id="ARBA00001954"/>
    </source>
</evidence>
<keyword evidence="3" id="KW-1185">Reference proteome</keyword>
<accession>A0A918KBV7</accession>
<reference evidence="2 3" key="1">
    <citation type="journal article" date="2014" name="Int. J. Syst. Evol. Microbiol.">
        <title>Complete genome sequence of Corynebacterium casei LMG S-19264T (=DSM 44701T), isolated from a smear-ripened cheese.</title>
        <authorList>
            <consortium name="US DOE Joint Genome Institute (JGI-PGF)"/>
            <person name="Walter F."/>
            <person name="Albersmeier A."/>
            <person name="Kalinowski J."/>
            <person name="Ruckert C."/>
        </authorList>
    </citation>
    <scope>NUCLEOTIDE SEQUENCE [LARGE SCALE GENOMIC DNA]</scope>
    <source>
        <strain evidence="2 3">KCTC 23968</strain>
    </source>
</reference>
<gene>
    <name evidence="2" type="ORF">GCM10011309_03730</name>
</gene>
<evidence type="ECO:0000313" key="3">
    <source>
        <dbReference type="Proteomes" id="UP000600865"/>
    </source>
</evidence>
<evidence type="ECO:0008006" key="4">
    <source>
        <dbReference type="Google" id="ProtNLM"/>
    </source>
</evidence>
<sequence length="390" mass="42256">MVQDISRSIEACAAHYGEDADAVRTYLIEGQARALALPNRGPLRFDEAGEVHPDILAAYSKYGFYIFENALSDEEVADLKADLDAIRANYPTHMGADTDAQGRPAIGSRNKAMALQWAKPLSDPLGGTALANGRHQVKLFEPKAKADAPAASPFYLAGSLQFSPACLRLYAHPGLLKVVETINGEDFTPFHEGLFIKEAGLGAAVSWHQDGDTHWDSPDFDENIHGFNLMGQIYGSTAVNGVWVIPGTHKDGRIDITKLVADAGTERLPQALPIICNAGDVVINNRQLVHGSFANTGYETRVTANFGFHRRSSVLNVKGAGIHAEAATFDDAFIAERSKVMGLAIAARKARFPDETPYSYAPLAAKQDEFIWDAAAQADLLDYNLMDLSI</sequence>
<dbReference type="Proteomes" id="UP000600865">
    <property type="component" value="Unassembled WGS sequence"/>
</dbReference>
<dbReference type="Gene3D" id="2.60.120.620">
    <property type="entry name" value="q2cbj1_9rhob like domain"/>
    <property type="match status" value="1"/>
</dbReference>
<comment type="caution">
    <text evidence="2">The sequence shown here is derived from an EMBL/GenBank/DDBJ whole genome shotgun (WGS) entry which is preliminary data.</text>
</comment>
<dbReference type="GO" id="GO:0016706">
    <property type="term" value="F:2-oxoglutarate-dependent dioxygenase activity"/>
    <property type="evidence" value="ECO:0007669"/>
    <property type="project" value="UniProtKB-ARBA"/>
</dbReference>
<dbReference type="EMBL" id="BMYV01000001">
    <property type="protein sequence ID" value="GGX57894.1"/>
    <property type="molecule type" value="Genomic_DNA"/>
</dbReference>
<dbReference type="AlphaFoldDB" id="A0A918KBV7"/>
<dbReference type="RefSeq" id="WP_189580565.1">
    <property type="nucleotide sequence ID" value="NZ_BMYV01000001.1"/>
</dbReference>
<organism evidence="2 3">
    <name type="scientific">Litorimonas cladophorae</name>
    <dbReference type="NCBI Taxonomy" id="1220491"/>
    <lineage>
        <taxon>Bacteria</taxon>
        <taxon>Pseudomonadati</taxon>
        <taxon>Pseudomonadota</taxon>
        <taxon>Alphaproteobacteria</taxon>
        <taxon>Maricaulales</taxon>
        <taxon>Robiginitomaculaceae</taxon>
    </lineage>
</organism>
<comment type="cofactor">
    <cofactor evidence="1">
        <name>Fe(2+)</name>
        <dbReference type="ChEBI" id="CHEBI:29033"/>
    </cofactor>
</comment>
<dbReference type="GO" id="GO:0005506">
    <property type="term" value="F:iron ion binding"/>
    <property type="evidence" value="ECO:0007669"/>
    <property type="project" value="UniProtKB-ARBA"/>
</dbReference>
<dbReference type="SUPFAM" id="SSF51197">
    <property type="entry name" value="Clavaminate synthase-like"/>
    <property type="match status" value="1"/>
</dbReference>